<dbReference type="PANTHER" id="PTHR30469">
    <property type="entry name" value="MULTIDRUG RESISTANCE PROTEIN MDTA"/>
    <property type="match status" value="1"/>
</dbReference>
<dbReference type="GO" id="GO:0015562">
    <property type="term" value="F:efflux transmembrane transporter activity"/>
    <property type="evidence" value="ECO:0007669"/>
    <property type="project" value="TreeGrafter"/>
</dbReference>
<dbReference type="AlphaFoldDB" id="C8S4C7"/>
<dbReference type="Gene3D" id="2.40.420.20">
    <property type="match status" value="1"/>
</dbReference>
<dbReference type="Pfam" id="PF25954">
    <property type="entry name" value="Beta-barrel_RND_2"/>
    <property type="match status" value="1"/>
</dbReference>
<dbReference type="EMBL" id="ACYY01000024">
    <property type="protein sequence ID" value="EEW24186.1"/>
    <property type="molecule type" value="Genomic_DNA"/>
</dbReference>
<keyword evidence="2" id="KW-0732">Signal</keyword>
<reference evidence="4 5" key="1">
    <citation type="submission" date="2009-08" db="EMBL/GenBank/DDBJ databases">
        <title>The draft genome of Rhodobacter sp. SW2.</title>
        <authorList>
            <consortium name="US DOE Joint Genome Institute (JGI-PGF)"/>
            <person name="Lucas S."/>
            <person name="Copeland A."/>
            <person name="Lapidus A."/>
            <person name="Glavina del Rio T."/>
            <person name="Tice H."/>
            <person name="Bruce D."/>
            <person name="Goodwin L."/>
            <person name="Pitluck S."/>
            <person name="Larimer F."/>
            <person name="Land M.L."/>
            <person name="Hauser L."/>
            <person name="Emerson D."/>
        </authorList>
    </citation>
    <scope>NUCLEOTIDE SEQUENCE [LARGE SCALE GENOMIC DNA]</scope>
    <source>
        <strain evidence="4 5">SW2</strain>
    </source>
</reference>
<feature type="domain" description="CusB-like beta-barrel" evidence="3">
    <location>
        <begin position="215"/>
        <end position="285"/>
    </location>
</feature>
<dbReference type="Gene3D" id="1.10.287.470">
    <property type="entry name" value="Helix hairpin bin"/>
    <property type="match status" value="1"/>
</dbReference>
<evidence type="ECO:0000259" key="3">
    <source>
        <dbReference type="Pfam" id="PF25954"/>
    </source>
</evidence>
<evidence type="ECO:0000256" key="1">
    <source>
        <dbReference type="ARBA" id="ARBA00009477"/>
    </source>
</evidence>
<keyword evidence="5" id="KW-1185">Reference proteome</keyword>
<name>C8S4C7_9RHOB</name>
<feature type="signal peptide" evidence="2">
    <location>
        <begin position="1"/>
        <end position="29"/>
    </location>
</feature>
<protein>
    <submittedName>
        <fullName evidence="4">Efflux transporter, RND family, MFP subunit</fullName>
    </submittedName>
</protein>
<evidence type="ECO:0000256" key="2">
    <source>
        <dbReference type="SAM" id="SignalP"/>
    </source>
</evidence>
<dbReference type="RefSeq" id="WP_008032249.1">
    <property type="nucleotide sequence ID" value="NZ_ACYY01000024.1"/>
</dbReference>
<dbReference type="InterPro" id="IPR006143">
    <property type="entry name" value="RND_pump_MFP"/>
</dbReference>
<dbReference type="eggNOG" id="COG0845">
    <property type="taxonomic scope" value="Bacteria"/>
</dbReference>
<dbReference type="SUPFAM" id="SSF111369">
    <property type="entry name" value="HlyD-like secretion proteins"/>
    <property type="match status" value="1"/>
</dbReference>
<dbReference type="InterPro" id="IPR058792">
    <property type="entry name" value="Beta-barrel_RND_2"/>
</dbReference>
<comment type="similarity">
    <text evidence="1">Belongs to the membrane fusion protein (MFP) (TC 8.A.1) family.</text>
</comment>
<dbReference type="PANTHER" id="PTHR30469:SF29">
    <property type="entry name" value="BLR2860 PROTEIN"/>
    <property type="match status" value="1"/>
</dbReference>
<dbReference type="GO" id="GO:1990281">
    <property type="term" value="C:efflux pump complex"/>
    <property type="evidence" value="ECO:0007669"/>
    <property type="project" value="TreeGrafter"/>
</dbReference>
<gene>
    <name evidence="4" type="ORF">Rsw2DRAFT_2905</name>
</gene>
<dbReference type="Proteomes" id="UP000010121">
    <property type="component" value="Unassembled WGS sequence"/>
</dbReference>
<dbReference type="Gene3D" id="2.40.50.100">
    <property type="match status" value="1"/>
</dbReference>
<dbReference type="Gene3D" id="2.40.30.170">
    <property type="match status" value="1"/>
</dbReference>
<dbReference type="STRING" id="371731.Rsw2DRAFT_2905"/>
<evidence type="ECO:0000313" key="5">
    <source>
        <dbReference type="Proteomes" id="UP000010121"/>
    </source>
</evidence>
<sequence length="373" mass="38892">MLKKFKGHRILAIIVLFAAAAWVATGQFAAVGSEEPALAAAADKPAAPPATTNLRTVAAVRPDFIDHAREIRISGVTEPDKQVVLAARADGIVEKLGVEQGADIAPGELVMTLEGVDVIAAVSAARAALNQATEQLTVGEALYSRGSLPELELTARRSAKSAAETALSQARAAEDRLQLKAPFGGTVKTVDVEIGEWVQVGTPVSTILALDPIVVKAEVSELDVGYVAVGTAAKVRLVDGTEMQGTIRHVARQASDVTRTFLVEVALPNADHKIPAGMTAEVRVYAPPQQALLVPRSIITISEAGVIGLRVLGDDDVAAFAPITLIDDTEQGMIVSGVPQGVRVVVAGQDLVRDGDKVIVHEISAAEAAKAMQ</sequence>
<dbReference type="OrthoDB" id="9806939at2"/>
<proteinExistence type="inferred from homology"/>
<accession>C8S4C7</accession>
<evidence type="ECO:0000313" key="4">
    <source>
        <dbReference type="EMBL" id="EEW24186.1"/>
    </source>
</evidence>
<dbReference type="NCBIfam" id="TIGR01730">
    <property type="entry name" value="RND_mfp"/>
    <property type="match status" value="1"/>
</dbReference>
<feature type="chain" id="PRO_5002991872" evidence="2">
    <location>
        <begin position="30"/>
        <end position="373"/>
    </location>
</feature>
<organism evidence="4 5">
    <name type="scientific">Rhodobacter ferrooxidans</name>
    <dbReference type="NCBI Taxonomy" id="371731"/>
    <lineage>
        <taxon>Bacteria</taxon>
        <taxon>Pseudomonadati</taxon>
        <taxon>Pseudomonadota</taxon>
        <taxon>Alphaproteobacteria</taxon>
        <taxon>Rhodobacterales</taxon>
        <taxon>Rhodobacter group</taxon>
        <taxon>Rhodobacter</taxon>
    </lineage>
</organism>
<comment type="caution">
    <text evidence="4">The sequence shown here is derived from an EMBL/GenBank/DDBJ whole genome shotgun (WGS) entry which is preliminary data.</text>
</comment>